<protein>
    <submittedName>
        <fullName evidence="1">Uncharacterized protein</fullName>
    </submittedName>
</protein>
<evidence type="ECO:0000313" key="2">
    <source>
        <dbReference type="Proteomes" id="UP000288216"/>
    </source>
</evidence>
<reference evidence="1 2" key="1">
    <citation type="journal article" date="2018" name="Nat. Ecol. Evol.">
        <title>Shark genomes provide insights into elasmobranch evolution and the origin of vertebrates.</title>
        <authorList>
            <person name="Hara Y"/>
            <person name="Yamaguchi K"/>
            <person name="Onimaru K"/>
            <person name="Kadota M"/>
            <person name="Koyanagi M"/>
            <person name="Keeley SD"/>
            <person name="Tatsumi K"/>
            <person name="Tanaka K"/>
            <person name="Motone F"/>
            <person name="Kageyama Y"/>
            <person name="Nozu R"/>
            <person name="Adachi N"/>
            <person name="Nishimura O"/>
            <person name="Nakagawa R"/>
            <person name="Tanegashima C"/>
            <person name="Kiyatake I"/>
            <person name="Matsumoto R"/>
            <person name="Murakumo K"/>
            <person name="Nishida K"/>
            <person name="Terakita A"/>
            <person name="Kuratani S"/>
            <person name="Sato K"/>
            <person name="Hyodo S Kuraku.S."/>
        </authorList>
    </citation>
    <scope>NUCLEOTIDE SEQUENCE [LARGE SCALE GENOMIC DNA]</scope>
</reference>
<evidence type="ECO:0000313" key="1">
    <source>
        <dbReference type="EMBL" id="GCB67233.1"/>
    </source>
</evidence>
<dbReference type="Proteomes" id="UP000288216">
    <property type="component" value="Unassembled WGS sequence"/>
</dbReference>
<dbReference type="EMBL" id="BFAA01004360">
    <property type="protein sequence ID" value="GCB67233.1"/>
    <property type="molecule type" value="Genomic_DNA"/>
</dbReference>
<gene>
    <name evidence="1" type="ORF">scyTo_0010221</name>
</gene>
<name>A0A401P2B4_SCYTO</name>
<accession>A0A401P2B4</accession>
<organism evidence="1 2">
    <name type="scientific">Scyliorhinus torazame</name>
    <name type="common">Cloudy catshark</name>
    <name type="synonym">Catulus torazame</name>
    <dbReference type="NCBI Taxonomy" id="75743"/>
    <lineage>
        <taxon>Eukaryota</taxon>
        <taxon>Metazoa</taxon>
        <taxon>Chordata</taxon>
        <taxon>Craniata</taxon>
        <taxon>Vertebrata</taxon>
        <taxon>Chondrichthyes</taxon>
        <taxon>Elasmobranchii</taxon>
        <taxon>Galeomorphii</taxon>
        <taxon>Galeoidea</taxon>
        <taxon>Carcharhiniformes</taxon>
        <taxon>Scyliorhinidae</taxon>
        <taxon>Scyliorhinus</taxon>
    </lineage>
</organism>
<dbReference type="AlphaFoldDB" id="A0A401P2B4"/>
<comment type="caution">
    <text evidence="1">The sequence shown here is derived from an EMBL/GenBank/DDBJ whole genome shotgun (WGS) entry which is preliminary data.</text>
</comment>
<proteinExistence type="predicted"/>
<keyword evidence="2" id="KW-1185">Reference proteome</keyword>
<sequence length="91" mass="10150">MSSNTLKKHVQMDPHRGLYMFHGNSAASPLGLSVGRLTFSQIGKCGPRESTLITNTIFWISRCSLKYSIASNMMVKQSIRRKTVLTSAFIN</sequence>